<name>A0A4Z2J7L7_9TELE</name>
<gene>
    <name evidence="2" type="ORF">EYF80_003596</name>
</gene>
<feature type="compositionally biased region" description="Basic and acidic residues" evidence="1">
    <location>
        <begin position="128"/>
        <end position="138"/>
    </location>
</feature>
<evidence type="ECO:0000313" key="3">
    <source>
        <dbReference type="Proteomes" id="UP000314294"/>
    </source>
</evidence>
<feature type="region of interest" description="Disordered" evidence="1">
    <location>
        <begin position="103"/>
        <end position="138"/>
    </location>
</feature>
<proteinExistence type="predicted"/>
<dbReference type="Proteomes" id="UP000314294">
    <property type="component" value="Unassembled WGS sequence"/>
</dbReference>
<keyword evidence="3" id="KW-1185">Reference proteome</keyword>
<dbReference type="EMBL" id="SRLO01000017">
    <property type="protein sequence ID" value="TNN86179.1"/>
    <property type="molecule type" value="Genomic_DNA"/>
</dbReference>
<protein>
    <submittedName>
        <fullName evidence="2">Uncharacterized protein</fullName>
    </submittedName>
</protein>
<organism evidence="2 3">
    <name type="scientific">Liparis tanakae</name>
    <name type="common">Tanaka's snailfish</name>
    <dbReference type="NCBI Taxonomy" id="230148"/>
    <lineage>
        <taxon>Eukaryota</taxon>
        <taxon>Metazoa</taxon>
        <taxon>Chordata</taxon>
        <taxon>Craniata</taxon>
        <taxon>Vertebrata</taxon>
        <taxon>Euteleostomi</taxon>
        <taxon>Actinopterygii</taxon>
        <taxon>Neopterygii</taxon>
        <taxon>Teleostei</taxon>
        <taxon>Neoteleostei</taxon>
        <taxon>Acanthomorphata</taxon>
        <taxon>Eupercaria</taxon>
        <taxon>Perciformes</taxon>
        <taxon>Cottioidei</taxon>
        <taxon>Cottales</taxon>
        <taxon>Liparidae</taxon>
        <taxon>Liparis</taxon>
    </lineage>
</organism>
<evidence type="ECO:0000313" key="2">
    <source>
        <dbReference type="EMBL" id="TNN86179.1"/>
    </source>
</evidence>
<sequence length="138" mass="14563">MSPGLPRRRPEPPIQSVSIIPAGGGETRGPIRAGGLAGPELGTRIFSTSSARLSGTPPVSTRANVSLGCPHLPSSRPAASANRAEPKAAAAASLACRWPLHRAAEQGHRRLKPIDTLEDRSSPMFKRQGREEGIHPEI</sequence>
<comment type="caution">
    <text evidence="2">The sequence shown here is derived from an EMBL/GenBank/DDBJ whole genome shotgun (WGS) entry which is preliminary data.</text>
</comment>
<feature type="compositionally biased region" description="Basic and acidic residues" evidence="1">
    <location>
        <begin position="103"/>
        <end position="121"/>
    </location>
</feature>
<accession>A0A4Z2J7L7</accession>
<reference evidence="2 3" key="1">
    <citation type="submission" date="2019-03" db="EMBL/GenBank/DDBJ databases">
        <title>First draft genome of Liparis tanakae, snailfish: a comprehensive survey of snailfish specific genes.</title>
        <authorList>
            <person name="Kim W."/>
            <person name="Song I."/>
            <person name="Jeong J.-H."/>
            <person name="Kim D."/>
            <person name="Kim S."/>
            <person name="Ryu S."/>
            <person name="Song J.Y."/>
            <person name="Lee S.K."/>
        </authorList>
    </citation>
    <scope>NUCLEOTIDE SEQUENCE [LARGE SCALE GENOMIC DNA]</scope>
    <source>
        <tissue evidence="2">Muscle</tissue>
    </source>
</reference>
<feature type="region of interest" description="Disordered" evidence="1">
    <location>
        <begin position="1"/>
        <end position="42"/>
    </location>
</feature>
<evidence type="ECO:0000256" key="1">
    <source>
        <dbReference type="SAM" id="MobiDB-lite"/>
    </source>
</evidence>
<dbReference type="AlphaFoldDB" id="A0A4Z2J7L7"/>